<proteinExistence type="predicted"/>
<reference evidence="1 2" key="1">
    <citation type="submission" date="2016-11" db="EMBL/GenBank/DDBJ databases">
        <authorList>
            <person name="Varghese N."/>
            <person name="Submissions S."/>
        </authorList>
    </citation>
    <scope>NUCLEOTIDE SEQUENCE [LARGE SCALE GENOMIC DNA]</scope>
    <source>
        <strain evidence="1 2">DSM 17919</strain>
    </source>
</reference>
<evidence type="ECO:0000313" key="2">
    <source>
        <dbReference type="Proteomes" id="UP000184001"/>
    </source>
</evidence>
<sequence>MCSVAGVGALLAVAASAVSSNQGSAKVKISRSAVNTAPVDAYAAQQRANHARAEGDRKMNAERRKYLQSEGRTQSVFAANNVSLASGSALDLLVNNRAYAQDTMNDIRYESEMKAWEYDVDRAKAEARSFTSSRTSTQDSWSDTLTNPLFVIQSAQKGLSLFGKG</sequence>
<dbReference type="EMBL" id="FQZR01000006">
    <property type="protein sequence ID" value="SHJ50578.1"/>
    <property type="molecule type" value="Genomic_DNA"/>
</dbReference>
<protein>
    <submittedName>
        <fullName evidence="1">Uncharacterized protein</fullName>
    </submittedName>
</protein>
<dbReference type="RefSeq" id="WP_019999852.1">
    <property type="nucleotide sequence ID" value="NZ_CP192219.1"/>
</dbReference>
<accession>A0A8G2F9T1</accession>
<comment type="caution">
    <text evidence="1">The sequence shown here is derived from an EMBL/GenBank/DDBJ whole genome shotgun (WGS) entry which is preliminary data.</text>
</comment>
<evidence type="ECO:0000313" key="1">
    <source>
        <dbReference type="EMBL" id="SHJ50578.1"/>
    </source>
</evidence>
<dbReference type="AlphaFoldDB" id="A0A8G2F9T1"/>
<organism evidence="1 2">
    <name type="scientific">Halodesulfovibrio aestuarii</name>
    <dbReference type="NCBI Taxonomy" id="126333"/>
    <lineage>
        <taxon>Bacteria</taxon>
        <taxon>Pseudomonadati</taxon>
        <taxon>Thermodesulfobacteriota</taxon>
        <taxon>Desulfovibrionia</taxon>
        <taxon>Desulfovibrionales</taxon>
        <taxon>Desulfovibrionaceae</taxon>
        <taxon>Halodesulfovibrio</taxon>
    </lineage>
</organism>
<dbReference type="Proteomes" id="UP000184001">
    <property type="component" value="Unassembled WGS sequence"/>
</dbReference>
<name>A0A8G2F9T1_9BACT</name>
<gene>
    <name evidence="1" type="ORF">SAMN05660830_02620</name>
</gene>